<sequence length="998" mass="114179">MHSEDSRSNHTQCGNVANDSQEVIHGFKLVKSKEFPQYNFIARMYVHEKHGCQFLNIETKDNNNTFAITVKTLCFDDSGSTHVLEHMVLHGSEKYPINDVFNELEKRSIASYMNASTYFDWTQYPFTTQNEKDFHNILDVYMDAVYHPQLSENNFLVECHHLEPSDLNDPNSQLTHCGVVYNEMAGVLSSESEYYSEKLRAALLSDTPYRFIFGGEPSSIAKMTLDDLKSQHKKYYAPSNSLFFHYGSFDKVKIFEHVNSFLSKIEPVHVEFPIENLIQPKWSEPKRIEIEGPMGTMGDDSKKIKSTIQWLIGDCSEDQLYYDLYVIDALLTGSCAASLYQKLIKSQIAVAFLETGPDSSMKNLTFHIGVEGLTEDNLELFHDTVMETLQEIVKNGFSKELIASALHSIEITERRISGNFGKRLLNSMTSEWVMGLDPFKVMDVTKYLEDLRERIESNENYLENIVDKYLLNNKSRIHFVMRPVKNFIEDRNKKVQNELNDLQNTLSDEEKLKIVETAKKLKKHVEEPKPLHLLPSVKPKDIERSLIPLTMSKENGIWVFEVPTNGIVYGRIRCEVNLNDLLIRDTRIFANCFAAIGCGDLDDEQFSIQEDLYTGGLVPSVVVDTDTTSKEDNPKLYVILSFSCLERNIEKTLSLLRSVLFEPYLENKEQIIALTNMLASEYTDDIMDSGSTFASICSQSKLRRSSAIEEIIEGVTFLKRITSLTEYEDNHDEIVQIVSDFYHNVFRKGKFDASLNCEKKNAEILKPKIFELLQELNKGTDMESLQSESRYDLIDEFIDQQNEFANNFIEIDTSTNFTSVSKIAPLFNEDLSIATTVLAKLLEGEIFYQDVRLKLNSYGAIASYNSVKGTFTLSSYRDSNCQGVIKAAHDCLVKVKNGEFTDEMVDRAIVQLFTALDKPVSPSIRGYYLFMGNYNQEDKAKRRLKYLDVKKDDLIEAAKYLLEMEERITVLGNISVSQPPDDFLIEKLADNDESTTEN</sequence>
<evidence type="ECO:0000256" key="5">
    <source>
        <dbReference type="ARBA" id="ARBA00022723"/>
    </source>
</evidence>
<dbReference type="InterPro" id="IPR011249">
    <property type="entry name" value="Metalloenz_LuxS/M16"/>
</dbReference>
<proteinExistence type="inferred from homology"/>
<feature type="coiled-coil region" evidence="10">
    <location>
        <begin position="448"/>
        <end position="512"/>
    </location>
</feature>
<evidence type="ECO:0000256" key="4">
    <source>
        <dbReference type="ARBA" id="ARBA00022670"/>
    </source>
</evidence>
<dbReference type="Gene3D" id="3.30.830.10">
    <property type="entry name" value="Metalloenzyme, LuxS/M16 peptidase-like"/>
    <property type="match status" value="4"/>
</dbReference>
<evidence type="ECO:0000256" key="8">
    <source>
        <dbReference type="ARBA" id="ARBA00023049"/>
    </source>
</evidence>
<dbReference type="OrthoDB" id="10250783at2759"/>
<dbReference type="Pfam" id="PF22516">
    <property type="entry name" value="PreP_C"/>
    <property type="match status" value="1"/>
</dbReference>
<evidence type="ECO:0000259" key="11">
    <source>
        <dbReference type="SMART" id="SM01264"/>
    </source>
</evidence>
<dbReference type="GO" id="GO:0046872">
    <property type="term" value="F:metal ion binding"/>
    <property type="evidence" value="ECO:0007669"/>
    <property type="project" value="UniProtKB-KW"/>
</dbReference>
<protein>
    <submittedName>
        <fullName evidence="12">Clan ME, family M16, insulinase-like metallopeptidase</fullName>
    </submittedName>
</protein>
<dbReference type="SMR" id="A2FM20"/>
<evidence type="ECO:0000256" key="3">
    <source>
        <dbReference type="ARBA" id="ARBA00007575"/>
    </source>
</evidence>
<dbReference type="OMA" id="FPFQVHY"/>
<dbReference type="FunFam" id="3.30.830.10:FF:000127">
    <property type="entry name" value="Clan ME, family M16, insulinase-like metallopeptidase"/>
    <property type="match status" value="1"/>
</dbReference>
<keyword evidence="9" id="KW-0496">Mitochondrion</keyword>
<dbReference type="InterPro" id="IPR013578">
    <property type="entry name" value="Peptidase_M16C_assoc"/>
</dbReference>
<dbReference type="Pfam" id="PF08367">
    <property type="entry name" value="M16C_assoc"/>
    <property type="match status" value="1"/>
</dbReference>
<reference evidence="12" key="1">
    <citation type="submission" date="2006-10" db="EMBL/GenBank/DDBJ databases">
        <authorList>
            <person name="Amadeo P."/>
            <person name="Zhao Q."/>
            <person name="Wortman J."/>
            <person name="Fraser-Liggett C."/>
            <person name="Carlton J."/>
        </authorList>
    </citation>
    <scope>NUCLEOTIDE SEQUENCE</scope>
    <source>
        <strain evidence="12">G3</strain>
    </source>
</reference>
<dbReference type="Proteomes" id="UP000001542">
    <property type="component" value="Unassembled WGS sequence"/>
</dbReference>
<evidence type="ECO:0000313" key="13">
    <source>
        <dbReference type="Proteomes" id="UP000001542"/>
    </source>
</evidence>
<evidence type="ECO:0000256" key="10">
    <source>
        <dbReference type="SAM" id="Coils"/>
    </source>
</evidence>
<dbReference type="SMART" id="SM01264">
    <property type="entry name" value="M16C_associated"/>
    <property type="match status" value="1"/>
</dbReference>
<dbReference type="Pfam" id="PF00675">
    <property type="entry name" value="Peptidase_M16"/>
    <property type="match status" value="1"/>
</dbReference>
<dbReference type="eggNOG" id="KOG2019">
    <property type="taxonomic scope" value="Eukaryota"/>
</dbReference>
<dbReference type="STRING" id="5722.A2FM20"/>
<dbReference type="EMBL" id="DS113878">
    <property type="protein sequence ID" value="EAX94061.1"/>
    <property type="molecule type" value="Genomic_DNA"/>
</dbReference>
<evidence type="ECO:0000256" key="2">
    <source>
        <dbReference type="ARBA" id="ARBA00004173"/>
    </source>
</evidence>
<keyword evidence="5" id="KW-0479">Metal-binding</keyword>
<evidence type="ECO:0000256" key="1">
    <source>
        <dbReference type="ARBA" id="ARBA00001947"/>
    </source>
</evidence>
<dbReference type="VEuPathDB" id="TrichDB:TVAG_151080"/>
<comment type="subcellular location">
    <subcellularLocation>
        <location evidence="2">Mitochondrion</location>
    </subcellularLocation>
</comment>
<dbReference type="Pfam" id="PF05193">
    <property type="entry name" value="Peptidase_M16_C"/>
    <property type="match status" value="1"/>
</dbReference>
<dbReference type="PANTHER" id="PTHR43016">
    <property type="entry name" value="PRESEQUENCE PROTEASE"/>
    <property type="match status" value="1"/>
</dbReference>
<dbReference type="RefSeq" id="XP_001306991.1">
    <property type="nucleotide sequence ID" value="XM_001306990.1"/>
</dbReference>
<dbReference type="SUPFAM" id="SSF63411">
    <property type="entry name" value="LuxS/MPP-like metallohydrolase"/>
    <property type="match status" value="4"/>
</dbReference>
<keyword evidence="10" id="KW-0175">Coiled coil</keyword>
<keyword evidence="6" id="KW-0378">Hydrolase</keyword>
<dbReference type="InterPro" id="IPR011765">
    <property type="entry name" value="Pept_M16_N"/>
</dbReference>
<evidence type="ECO:0000256" key="9">
    <source>
        <dbReference type="ARBA" id="ARBA00023128"/>
    </source>
</evidence>
<gene>
    <name evidence="12" type="ORF">TVAG_151080</name>
</gene>
<dbReference type="FunFam" id="3.30.830.10:FF:000034">
    <property type="entry name" value="presequence protease 1, chloroplastic/mitochondrial"/>
    <property type="match status" value="1"/>
</dbReference>
<dbReference type="VEuPathDB" id="TrichDB:TVAGG3_0165770"/>
<dbReference type="KEGG" id="tva:4751787"/>
<dbReference type="FunFam" id="3.30.830.10:FF:000009">
    <property type="entry name" value="Presequence protease, mitochondrial"/>
    <property type="match status" value="1"/>
</dbReference>
<keyword evidence="4" id="KW-0645">Protease</keyword>
<dbReference type="FunCoup" id="A2FM20">
    <property type="interactions" value="331"/>
</dbReference>
<name>A2FM20_TRIV3</name>
<evidence type="ECO:0000256" key="7">
    <source>
        <dbReference type="ARBA" id="ARBA00022833"/>
    </source>
</evidence>
<evidence type="ECO:0000256" key="6">
    <source>
        <dbReference type="ARBA" id="ARBA00022801"/>
    </source>
</evidence>
<comment type="similarity">
    <text evidence="3">Belongs to the peptidase M16 family. PreP subfamily.</text>
</comment>
<keyword evidence="7" id="KW-0862">Zinc</keyword>
<dbReference type="InterPro" id="IPR007863">
    <property type="entry name" value="Peptidase_M16_C"/>
</dbReference>
<keyword evidence="8" id="KW-0482">Metalloprotease</keyword>
<dbReference type="InParanoid" id="A2FM20"/>
<dbReference type="GO" id="GO:0016485">
    <property type="term" value="P:protein processing"/>
    <property type="evidence" value="ECO:0000318"/>
    <property type="project" value="GO_Central"/>
</dbReference>
<keyword evidence="13" id="KW-1185">Reference proteome</keyword>
<dbReference type="GO" id="GO:0005739">
    <property type="term" value="C:mitochondrion"/>
    <property type="evidence" value="ECO:0007669"/>
    <property type="project" value="UniProtKB-SubCell"/>
</dbReference>
<feature type="domain" description="Peptidase M16C associated" evidence="11">
    <location>
        <begin position="481"/>
        <end position="724"/>
    </location>
</feature>
<evidence type="ECO:0000313" key="12">
    <source>
        <dbReference type="EMBL" id="EAX94061.1"/>
    </source>
</evidence>
<reference evidence="12" key="2">
    <citation type="journal article" date="2007" name="Science">
        <title>Draft genome sequence of the sexually transmitted pathogen Trichomonas vaginalis.</title>
        <authorList>
            <person name="Carlton J.M."/>
            <person name="Hirt R.P."/>
            <person name="Silva J.C."/>
            <person name="Delcher A.L."/>
            <person name="Schatz M."/>
            <person name="Zhao Q."/>
            <person name="Wortman J.R."/>
            <person name="Bidwell S.L."/>
            <person name="Alsmark U.C.M."/>
            <person name="Besteiro S."/>
            <person name="Sicheritz-Ponten T."/>
            <person name="Noel C.J."/>
            <person name="Dacks J.B."/>
            <person name="Foster P.G."/>
            <person name="Simillion C."/>
            <person name="Van de Peer Y."/>
            <person name="Miranda-Saavedra D."/>
            <person name="Barton G.J."/>
            <person name="Westrop G.D."/>
            <person name="Mueller S."/>
            <person name="Dessi D."/>
            <person name="Fiori P.L."/>
            <person name="Ren Q."/>
            <person name="Paulsen I."/>
            <person name="Zhang H."/>
            <person name="Bastida-Corcuera F.D."/>
            <person name="Simoes-Barbosa A."/>
            <person name="Brown M.T."/>
            <person name="Hayes R.D."/>
            <person name="Mukherjee M."/>
            <person name="Okumura C.Y."/>
            <person name="Schneider R."/>
            <person name="Smith A.J."/>
            <person name="Vanacova S."/>
            <person name="Villalvazo M."/>
            <person name="Haas B.J."/>
            <person name="Pertea M."/>
            <person name="Feldblyum T.V."/>
            <person name="Utterback T.R."/>
            <person name="Shu C.L."/>
            <person name="Osoegawa K."/>
            <person name="de Jong P.J."/>
            <person name="Hrdy I."/>
            <person name="Horvathova L."/>
            <person name="Zubacova Z."/>
            <person name="Dolezal P."/>
            <person name="Malik S.B."/>
            <person name="Logsdon J.M. Jr."/>
            <person name="Henze K."/>
            <person name="Gupta A."/>
            <person name="Wang C.C."/>
            <person name="Dunne R.L."/>
            <person name="Upcroft J.A."/>
            <person name="Upcroft P."/>
            <person name="White O."/>
            <person name="Salzberg S.L."/>
            <person name="Tang P."/>
            <person name="Chiu C.-H."/>
            <person name="Lee Y.-S."/>
            <person name="Embley T.M."/>
            <person name="Coombs G.H."/>
            <person name="Mottram J.C."/>
            <person name="Tachezy J."/>
            <person name="Fraser-Liggett C.M."/>
            <person name="Johnson P.J."/>
        </authorList>
    </citation>
    <scope>NUCLEOTIDE SEQUENCE [LARGE SCALE GENOMIC DNA]</scope>
    <source>
        <strain evidence="12">G3</strain>
    </source>
</reference>
<dbReference type="AlphaFoldDB" id="A2FM20"/>
<accession>A2FM20</accession>
<dbReference type="GO" id="GO:0004222">
    <property type="term" value="F:metalloendopeptidase activity"/>
    <property type="evidence" value="ECO:0000318"/>
    <property type="project" value="GO_Central"/>
</dbReference>
<organism evidence="12 13">
    <name type="scientific">Trichomonas vaginalis (strain ATCC PRA-98 / G3)</name>
    <dbReference type="NCBI Taxonomy" id="412133"/>
    <lineage>
        <taxon>Eukaryota</taxon>
        <taxon>Metamonada</taxon>
        <taxon>Parabasalia</taxon>
        <taxon>Trichomonadida</taxon>
        <taxon>Trichomonadidae</taxon>
        <taxon>Trichomonas</taxon>
    </lineage>
</organism>
<comment type="cofactor">
    <cofactor evidence="1">
        <name>Zn(2+)</name>
        <dbReference type="ChEBI" id="CHEBI:29105"/>
    </cofactor>
</comment>
<dbReference type="PANTHER" id="PTHR43016:SF13">
    <property type="entry name" value="PRESEQUENCE PROTEASE, MITOCHONDRIAL"/>
    <property type="match status" value="1"/>
</dbReference>
<dbReference type="InterPro" id="IPR055130">
    <property type="entry name" value="PreP_C"/>
</dbReference>